<evidence type="ECO:0000256" key="1">
    <source>
        <dbReference type="SAM" id="Phobius"/>
    </source>
</evidence>
<name>A0ABS5M9J0_9BACI</name>
<dbReference type="RefSeq" id="WP_211741024.1">
    <property type="nucleotide sequence ID" value="NZ_JAGXBY010000001.1"/>
</dbReference>
<protein>
    <submittedName>
        <fullName evidence="2">DUF4083 domain-containing protein</fullName>
    </submittedName>
</protein>
<keyword evidence="1" id="KW-1133">Transmembrane helix</keyword>
<keyword evidence="1" id="KW-0812">Transmembrane</keyword>
<evidence type="ECO:0000313" key="2">
    <source>
        <dbReference type="EMBL" id="MBS3678984.1"/>
    </source>
</evidence>
<sequence>MDGFHIGDMIFQLAFIAFIILTSMVLIIFFRSSRKRKKQLNQLAEKVDALQSKLEK</sequence>
<dbReference type="EMBL" id="JAGXBY010000001">
    <property type="protein sequence ID" value="MBS3678984.1"/>
    <property type="molecule type" value="Genomic_DNA"/>
</dbReference>
<comment type="caution">
    <text evidence="2">The sequence shown here is derived from an EMBL/GenBank/DDBJ whole genome shotgun (WGS) entry which is preliminary data.</text>
</comment>
<keyword evidence="3" id="KW-1185">Reference proteome</keyword>
<evidence type="ECO:0000313" key="3">
    <source>
        <dbReference type="Proteomes" id="UP000681870"/>
    </source>
</evidence>
<keyword evidence="1" id="KW-0472">Membrane</keyword>
<dbReference type="Proteomes" id="UP000681870">
    <property type="component" value="Unassembled WGS sequence"/>
</dbReference>
<organism evidence="2 3">
    <name type="scientific">Ornithinibacillus massiliensis</name>
    <dbReference type="NCBI Taxonomy" id="1944633"/>
    <lineage>
        <taxon>Bacteria</taxon>
        <taxon>Bacillati</taxon>
        <taxon>Bacillota</taxon>
        <taxon>Bacilli</taxon>
        <taxon>Bacillales</taxon>
        <taxon>Bacillaceae</taxon>
        <taxon>Ornithinibacillus</taxon>
    </lineage>
</organism>
<gene>
    <name evidence="2" type="ORF">KGF86_02050</name>
</gene>
<reference evidence="2 3" key="1">
    <citation type="submission" date="2021-05" db="EMBL/GenBank/DDBJ databases">
        <title>Ornithinibacillus massiliensis sp. nov.</title>
        <authorList>
            <person name="Iwaza R."/>
            <person name="Lagier J.-C."/>
            <person name="Raoult D."/>
        </authorList>
    </citation>
    <scope>NUCLEOTIDE SEQUENCE [LARGE SCALE GENOMIC DNA]</scope>
    <source>
        <strain evidence="2 3">Marseille-P3601</strain>
    </source>
</reference>
<feature type="transmembrane region" description="Helical" evidence="1">
    <location>
        <begin position="6"/>
        <end position="30"/>
    </location>
</feature>
<accession>A0ABS5M9J0</accession>
<proteinExistence type="predicted"/>